<dbReference type="AlphaFoldDB" id="D5V379"/>
<organism evidence="2 3">
    <name type="scientific">Arcobacter nitrofigilis (strain ATCC 33309 / DSM 7299 / CCUG 15893 / LMG 7604 / NCTC 12251 / CI)</name>
    <name type="common">Campylobacter nitrofigilis</name>
    <dbReference type="NCBI Taxonomy" id="572480"/>
    <lineage>
        <taxon>Bacteria</taxon>
        <taxon>Pseudomonadati</taxon>
        <taxon>Campylobacterota</taxon>
        <taxon>Epsilonproteobacteria</taxon>
        <taxon>Campylobacterales</taxon>
        <taxon>Arcobacteraceae</taxon>
        <taxon>Arcobacter</taxon>
    </lineage>
</organism>
<dbReference type="RefSeq" id="WP_013134806.1">
    <property type="nucleotide sequence ID" value="NC_014166.1"/>
</dbReference>
<keyword evidence="3" id="KW-1185">Reference proteome</keyword>
<dbReference type="HOGENOM" id="CLU_028167_1_0_7"/>
<gene>
    <name evidence="2" type="ordered locus">Arnit_0998</name>
</gene>
<dbReference type="InterPro" id="IPR027417">
    <property type="entry name" value="P-loop_NTPase"/>
</dbReference>
<protein>
    <submittedName>
        <fullName evidence="2">KAP P-loop domain protein</fullName>
    </submittedName>
</protein>
<dbReference type="EMBL" id="CP001999">
    <property type="protein sequence ID" value="ADG92661.1"/>
    <property type="molecule type" value="Genomic_DNA"/>
</dbReference>
<name>D5V379_ARCNC</name>
<dbReference type="Pfam" id="PF07693">
    <property type="entry name" value="KAP_NTPase"/>
    <property type="match status" value="1"/>
</dbReference>
<dbReference type="InterPro" id="IPR052754">
    <property type="entry name" value="NTPase_KAP_P-loop"/>
</dbReference>
<dbReference type="eggNOG" id="COG4928">
    <property type="taxonomic scope" value="Bacteria"/>
</dbReference>
<sequence length="624" mass="71903">MWADNETTEDFLNYDIHCNLIKEYVTNPNLLPLTIGVFGDWGSGKSSIMKMLEQKLENEPRILTIYFNSWLFESYEDAKVSLLENILLELSKNETLSETAKKKVLSLISRVDYMKFAKDGISKYGKNILDIVSTGGVGTAIEIGINSLTTKLSNISTADASGLNDYIKKEQNDVTKNSIKTFRKDFQELITATDYDSVVIFVDDLDRCMPERVIDTLEAIKLFLSVPNTAFIIGADERIIKHSISMHLNLHTFNNDSEYLHASQQIVTDYIEKLIQIPYRIPKLSPSEIESYNNLLFSSSLLDAADFKKVYEVYLEFRVSDFYSPFSFGNIKDSVSLDEKPELNNLLNISHFMSQMITNVLKGNPRQTKRFLNTFILRQKLAKVANLDIDIFILIKLMLLEYLNPILFKKLNELQSPDTGLINELMLLESIFIDEEKNTLGDAFQEWQTPQIQNWIKVNPRIGEIDLRNYFWLVRDKTDSTLSNIHMVSPIIQKLYALIINTDKHQRSLGFVELSKLDNEIHLEVFNLLKTELYNNPSKTSNLVVSLFDFIEKIENEYFANETIIIFSEINFSLIKGERIVVSILKYIKTKYKKFLPTVDSLILSFSEKQPSILQKTAKKEIKD</sequence>
<evidence type="ECO:0000313" key="2">
    <source>
        <dbReference type="EMBL" id="ADG92661.1"/>
    </source>
</evidence>
<proteinExistence type="predicted"/>
<dbReference type="PANTHER" id="PTHR22674:SF6">
    <property type="entry name" value="NTPASE KAP FAMILY P-LOOP DOMAIN-CONTAINING PROTEIN 1"/>
    <property type="match status" value="1"/>
</dbReference>
<feature type="domain" description="KAP NTPase" evidence="1">
    <location>
        <begin position="20"/>
        <end position="380"/>
    </location>
</feature>
<evidence type="ECO:0000313" key="3">
    <source>
        <dbReference type="Proteomes" id="UP000000939"/>
    </source>
</evidence>
<dbReference type="PANTHER" id="PTHR22674">
    <property type="entry name" value="NTPASE, KAP FAMILY P-LOOP DOMAIN-CONTAINING 1"/>
    <property type="match status" value="1"/>
</dbReference>
<accession>D5V379</accession>
<dbReference type="Gene3D" id="3.40.50.300">
    <property type="entry name" value="P-loop containing nucleotide triphosphate hydrolases"/>
    <property type="match status" value="1"/>
</dbReference>
<reference evidence="2 3" key="1">
    <citation type="journal article" date="2010" name="Stand. Genomic Sci.">
        <title>Complete genome sequence of Arcobacter nitrofigilis type strain (CI).</title>
        <authorList>
            <person name="Pati A."/>
            <person name="Gronow S."/>
            <person name="Lapidus A."/>
            <person name="Copeland A."/>
            <person name="Glavina Del Rio T."/>
            <person name="Nolan M."/>
            <person name="Lucas S."/>
            <person name="Tice H."/>
            <person name="Cheng J.F."/>
            <person name="Han C."/>
            <person name="Chertkov O."/>
            <person name="Bruce D."/>
            <person name="Tapia R."/>
            <person name="Goodwin L."/>
            <person name="Pitluck S."/>
            <person name="Liolios K."/>
            <person name="Ivanova N."/>
            <person name="Mavromatis K."/>
            <person name="Chen A."/>
            <person name="Palaniappan K."/>
            <person name="Land M."/>
            <person name="Hauser L."/>
            <person name="Chang Y.J."/>
            <person name="Jeffries C.D."/>
            <person name="Detter J.C."/>
            <person name="Rohde M."/>
            <person name="Goker M."/>
            <person name="Bristow J."/>
            <person name="Eisen J.A."/>
            <person name="Markowitz V."/>
            <person name="Hugenholtz P."/>
            <person name="Klenk H.P."/>
            <person name="Kyrpides N.C."/>
        </authorList>
    </citation>
    <scope>NUCLEOTIDE SEQUENCE [LARGE SCALE GENOMIC DNA]</scope>
    <source>
        <strain evidence="3">ATCC 33309 / DSM 7299 / CCUG 15893 / LMG 7604 / NCTC 12251 / CI</strain>
    </source>
</reference>
<dbReference type="KEGG" id="ant:Arnit_0998"/>
<dbReference type="Proteomes" id="UP000000939">
    <property type="component" value="Chromosome"/>
</dbReference>
<dbReference type="InterPro" id="IPR011646">
    <property type="entry name" value="KAP_P-loop"/>
</dbReference>
<dbReference type="STRING" id="572480.Arnit_0998"/>
<evidence type="ECO:0000259" key="1">
    <source>
        <dbReference type="Pfam" id="PF07693"/>
    </source>
</evidence>
<dbReference type="SUPFAM" id="SSF52540">
    <property type="entry name" value="P-loop containing nucleoside triphosphate hydrolases"/>
    <property type="match status" value="1"/>
</dbReference>